<reference evidence="8 9" key="1">
    <citation type="journal article" date="2013" name="Genome Announc.">
        <title>Draft genome sequence of Serratia sp. strain ATCC 39006, a model bacterium for analysis of the biosynthesis and regulation of prodigiosin, a carbapenem, and gas vesicles.</title>
        <authorList>
            <person name="Fineran P.C."/>
            <person name="Iglesias Cans M.C."/>
            <person name="Ramsay J.P."/>
            <person name="Wilf N.M."/>
            <person name="Cossyleon D."/>
            <person name="McNeil M.B."/>
            <person name="Williamson N.R."/>
            <person name="Monson R.E."/>
            <person name="Becher S.A."/>
            <person name="Stanton J.A."/>
            <person name="Brugger K."/>
            <person name="Brown S.D."/>
            <person name="Salmond G.P."/>
        </authorList>
    </citation>
    <scope>NUCLEOTIDE SEQUENCE [LARGE SCALE GENOMIC DNA]</scope>
    <source>
        <strain evidence="8">ATCC 39006</strain>
        <strain evidence="9">ATCC 39006 / SC 11482</strain>
    </source>
</reference>
<comment type="similarity">
    <text evidence="1">Belongs to the membrane fusion protein (MFP) (TC 8.A.1) family.</text>
</comment>
<dbReference type="Gene3D" id="2.40.50.100">
    <property type="match status" value="1"/>
</dbReference>
<dbReference type="InterPro" id="IPR058624">
    <property type="entry name" value="MdtA-like_HH"/>
</dbReference>
<dbReference type="RefSeq" id="WP_021015223.1">
    <property type="nucleotide sequence ID" value="NZ_CP025084.1"/>
</dbReference>
<reference evidence="8" key="2">
    <citation type="submission" date="2013-09" db="EMBL/GenBank/DDBJ databases">
        <authorList>
            <person name="Wang G."/>
            <person name="Yang Y."/>
            <person name="Su Y."/>
        </authorList>
    </citation>
    <scope>NUCLEOTIDE SEQUENCE</scope>
    <source>
        <strain evidence="8">ATCC 39006</strain>
    </source>
</reference>
<dbReference type="Gene3D" id="2.40.30.170">
    <property type="match status" value="1"/>
</dbReference>
<gene>
    <name evidence="7" type="ORF">CWC46_17665</name>
    <name evidence="8" type="ORF">Ser39006_017665</name>
</gene>
<dbReference type="OrthoDB" id="9811754at2"/>
<dbReference type="Pfam" id="PF25876">
    <property type="entry name" value="HH_MFP_RND"/>
    <property type="match status" value="1"/>
</dbReference>
<accession>A0A2I5TML6</accession>
<organism evidence="8 9">
    <name type="scientific">Serratia sp. (strain ATCC 39006)</name>
    <name type="common">Prodigiosinella confusarubida</name>
    <dbReference type="NCBI Taxonomy" id="104623"/>
    <lineage>
        <taxon>Bacteria</taxon>
        <taxon>Pseudomonadati</taxon>
        <taxon>Pseudomonadota</taxon>
        <taxon>Gammaproteobacteria</taxon>
        <taxon>Enterobacterales</taxon>
        <taxon>Pectobacteriaceae</taxon>
        <taxon>Prodigiosinella</taxon>
    </lineage>
</organism>
<dbReference type="GO" id="GO:0055085">
    <property type="term" value="P:transmembrane transport"/>
    <property type="evidence" value="ECO:0007669"/>
    <property type="project" value="InterPro"/>
</dbReference>
<protein>
    <submittedName>
        <fullName evidence="8">HlyD family secretion protein</fullName>
    </submittedName>
</protein>
<keyword evidence="2" id="KW-0175">Coiled coil</keyword>
<proteinExistence type="inferred from homology"/>
<feature type="domain" description="Multidrug resistance protein MdtA-like barrel-sandwich hybrid" evidence="5">
    <location>
        <begin position="43"/>
        <end position="238"/>
    </location>
</feature>
<feature type="coiled-coil region" evidence="2">
    <location>
        <begin position="169"/>
        <end position="203"/>
    </location>
</feature>
<keyword evidence="3" id="KW-0812">Transmembrane</keyword>
<dbReference type="KEGG" id="sera:Ser39006_017665"/>
<dbReference type="Gene3D" id="1.10.287.470">
    <property type="entry name" value="Helix hairpin bin"/>
    <property type="match status" value="1"/>
</dbReference>
<feature type="transmembrane region" description="Helical" evidence="3">
    <location>
        <begin position="7"/>
        <end position="27"/>
    </location>
</feature>
<dbReference type="EMBL" id="CP025084">
    <property type="protein sequence ID" value="AUH05796.1"/>
    <property type="molecule type" value="Genomic_DNA"/>
</dbReference>
<keyword evidence="3" id="KW-0472">Membrane</keyword>
<dbReference type="InterPro" id="IPR058625">
    <property type="entry name" value="MdtA-like_BSH"/>
</dbReference>
<feature type="domain" description="Multidrug resistance protein MdtA-like alpha-helical hairpin" evidence="4">
    <location>
        <begin position="111"/>
        <end position="176"/>
    </location>
</feature>
<dbReference type="STRING" id="104623.Ser39006_01957"/>
<evidence type="ECO:0000256" key="1">
    <source>
        <dbReference type="ARBA" id="ARBA00009477"/>
    </source>
</evidence>
<dbReference type="KEGG" id="serq:CWC46_17665"/>
<name>A0A2I5TML6_SERS3</name>
<reference evidence="7 10" key="3">
    <citation type="submission" date="2017-11" db="EMBL/GenBank/DDBJ databases">
        <title>Complete genome sequence of Serratia sp. ATCC 39006 LacA.</title>
        <authorList>
            <person name="Hampton H.G."/>
            <person name="Jackson S.A."/>
            <person name="Jauregui R."/>
            <person name="Poulter G.T.M."/>
            <person name="Salmond G.P.C."/>
            <person name="Fineran P.C."/>
        </authorList>
    </citation>
    <scope>NUCLEOTIDE SEQUENCE [LARGE SCALE GENOMIC DNA]</scope>
    <source>
        <strain evidence="7 10">ATCC 39006</strain>
    </source>
</reference>
<evidence type="ECO:0000313" key="9">
    <source>
        <dbReference type="Proteomes" id="UP000017700"/>
    </source>
</evidence>
<dbReference type="Proteomes" id="UP000233778">
    <property type="component" value="Chromosome"/>
</dbReference>
<evidence type="ECO:0000259" key="4">
    <source>
        <dbReference type="Pfam" id="PF25876"/>
    </source>
</evidence>
<dbReference type="PANTHER" id="PTHR30386:SF24">
    <property type="entry name" value="MULTIDRUG RESISTANCE EFFLUX PUMP"/>
    <property type="match status" value="1"/>
</dbReference>
<dbReference type="Pfam" id="PF25954">
    <property type="entry name" value="Beta-barrel_RND_2"/>
    <property type="match status" value="1"/>
</dbReference>
<evidence type="ECO:0000259" key="6">
    <source>
        <dbReference type="Pfam" id="PF25954"/>
    </source>
</evidence>
<evidence type="ECO:0000313" key="7">
    <source>
        <dbReference type="EMBL" id="AUH01474.1"/>
    </source>
</evidence>
<sequence>MKYFKKIILPLLVVLLVAGYLYWLLYWRYFQTTDNAYTQNDITNISARISAQVMHSFIQDNREVRQGQLLAILDDRAYKVAVLKAEADVAQMEAALANARASYEMQKSTINEYNDSLRSEQASEKYAHQQMLRYRQLSANRYVSAGDMDNADSTYNVEAAKVAQAQSSLQTQKAKLPVLQTAIEQAEADLKQAQASLEAAKLELTYTRITAPIDGVIGNRSLQVGMLLQAGQTIASIVADQRPWVIANFKETQKGDMKAGQPVEITIDSYPGQVFHGHIDSLSPATGSIFALLPADNATGNFTKVVQRVPVKIVFDTPVNIASGLSSEITVDTRR</sequence>
<evidence type="ECO:0000313" key="10">
    <source>
        <dbReference type="Proteomes" id="UP000233778"/>
    </source>
</evidence>
<feature type="domain" description="CusB-like beta-barrel" evidence="6">
    <location>
        <begin position="244"/>
        <end position="285"/>
    </location>
</feature>
<evidence type="ECO:0000256" key="3">
    <source>
        <dbReference type="SAM" id="Phobius"/>
    </source>
</evidence>
<dbReference type="Pfam" id="PF25917">
    <property type="entry name" value="BSH_RND"/>
    <property type="match status" value="1"/>
</dbReference>
<evidence type="ECO:0000259" key="5">
    <source>
        <dbReference type="Pfam" id="PF25917"/>
    </source>
</evidence>
<dbReference type="SUPFAM" id="SSF111369">
    <property type="entry name" value="HlyD-like secretion proteins"/>
    <property type="match status" value="2"/>
</dbReference>
<evidence type="ECO:0000256" key="2">
    <source>
        <dbReference type="SAM" id="Coils"/>
    </source>
</evidence>
<dbReference type="AlphaFoldDB" id="A0A2I5TML6"/>
<dbReference type="InterPro" id="IPR050739">
    <property type="entry name" value="MFP"/>
</dbReference>
<dbReference type="InterPro" id="IPR058792">
    <property type="entry name" value="Beta-barrel_RND_2"/>
</dbReference>
<dbReference type="Proteomes" id="UP000017700">
    <property type="component" value="Chromosome"/>
</dbReference>
<dbReference type="EMBL" id="CP025085">
    <property type="protein sequence ID" value="AUH01474.1"/>
    <property type="molecule type" value="Genomic_DNA"/>
</dbReference>
<keyword evidence="9" id="KW-1185">Reference proteome</keyword>
<keyword evidence="3" id="KW-1133">Transmembrane helix</keyword>
<reference evidence="8" key="4">
    <citation type="submission" date="2017-11" db="EMBL/GenBank/DDBJ databases">
        <title>Complete genome sequence of Serratia sp. ATCC 39006.</title>
        <authorList>
            <person name="Hampton H.G."/>
            <person name="Jackson S.A."/>
            <person name="Jauregui R."/>
            <person name="Poulter G.T.M."/>
            <person name="Salmond G.P.C."/>
            <person name="Fineran P.C."/>
        </authorList>
    </citation>
    <scope>NUCLEOTIDE SEQUENCE</scope>
    <source>
        <strain evidence="8">ATCC 39006</strain>
    </source>
</reference>
<evidence type="ECO:0000313" key="8">
    <source>
        <dbReference type="EMBL" id="AUH05796.1"/>
    </source>
</evidence>
<dbReference type="PANTHER" id="PTHR30386">
    <property type="entry name" value="MEMBRANE FUSION SUBUNIT OF EMRAB-TOLC MULTIDRUG EFFLUX PUMP"/>
    <property type="match status" value="1"/>
</dbReference>